<evidence type="ECO:0000313" key="2">
    <source>
        <dbReference type="EMBL" id="KAK6764895.1"/>
    </source>
</evidence>
<evidence type="ECO:0000256" key="1">
    <source>
        <dbReference type="SAM" id="MobiDB-lite"/>
    </source>
</evidence>
<keyword evidence="3" id="KW-1185">Reference proteome</keyword>
<name>A0ABR1ER23_NECAM</name>
<organism evidence="2 3">
    <name type="scientific">Necator americanus</name>
    <name type="common">Human hookworm</name>
    <dbReference type="NCBI Taxonomy" id="51031"/>
    <lineage>
        <taxon>Eukaryota</taxon>
        <taxon>Metazoa</taxon>
        <taxon>Ecdysozoa</taxon>
        <taxon>Nematoda</taxon>
        <taxon>Chromadorea</taxon>
        <taxon>Rhabditida</taxon>
        <taxon>Rhabditina</taxon>
        <taxon>Rhabditomorpha</taxon>
        <taxon>Strongyloidea</taxon>
        <taxon>Ancylostomatidae</taxon>
        <taxon>Bunostominae</taxon>
        <taxon>Necator</taxon>
    </lineage>
</organism>
<protein>
    <submittedName>
        <fullName evidence="2">Uncharacterized protein</fullName>
    </submittedName>
</protein>
<dbReference type="Proteomes" id="UP001303046">
    <property type="component" value="Unassembled WGS sequence"/>
</dbReference>
<accession>A0ABR1ER23</accession>
<reference evidence="2 3" key="1">
    <citation type="submission" date="2023-08" db="EMBL/GenBank/DDBJ databases">
        <title>A Necator americanus chromosomal reference genome.</title>
        <authorList>
            <person name="Ilik V."/>
            <person name="Petrzelkova K.J."/>
            <person name="Pardy F."/>
            <person name="Fuh T."/>
            <person name="Niatou-Singa F.S."/>
            <person name="Gouil Q."/>
            <person name="Baker L."/>
            <person name="Ritchie M.E."/>
            <person name="Jex A.R."/>
            <person name="Gazzola D."/>
            <person name="Li H."/>
            <person name="Toshio Fujiwara R."/>
            <person name="Zhan B."/>
            <person name="Aroian R.V."/>
            <person name="Pafco B."/>
            <person name="Schwarz E.M."/>
        </authorList>
    </citation>
    <scope>NUCLEOTIDE SEQUENCE [LARGE SCALE GENOMIC DNA]</scope>
    <source>
        <strain evidence="2 3">Aroian</strain>
        <tissue evidence="2">Whole animal</tissue>
    </source>
</reference>
<evidence type="ECO:0000313" key="3">
    <source>
        <dbReference type="Proteomes" id="UP001303046"/>
    </source>
</evidence>
<comment type="caution">
    <text evidence="2">The sequence shown here is derived from an EMBL/GenBank/DDBJ whole genome shotgun (WGS) entry which is preliminary data.</text>
</comment>
<dbReference type="EMBL" id="JAVFWL010000006">
    <property type="protein sequence ID" value="KAK6764895.1"/>
    <property type="molecule type" value="Genomic_DNA"/>
</dbReference>
<feature type="region of interest" description="Disordered" evidence="1">
    <location>
        <begin position="22"/>
        <end position="41"/>
    </location>
</feature>
<sequence>MPGSAHNTIASRTSVRPKAWKCLGGASGRRKPGKVAPGKTGLQESCMLPKRKRSRMTICTYNAQTLPPDAAIEDLTMKARKFKTSSD</sequence>
<gene>
    <name evidence="2" type="primary">Necator_chrX.g25168</name>
    <name evidence="2" type="ORF">RB195_025002</name>
</gene>
<proteinExistence type="predicted"/>